<keyword evidence="3" id="KW-1185">Reference proteome</keyword>
<organism evidence="2 3">
    <name type="scientific">Psophocarpus tetragonolobus</name>
    <name type="common">Winged bean</name>
    <name type="synonym">Dolichos tetragonolobus</name>
    <dbReference type="NCBI Taxonomy" id="3891"/>
    <lineage>
        <taxon>Eukaryota</taxon>
        <taxon>Viridiplantae</taxon>
        <taxon>Streptophyta</taxon>
        <taxon>Embryophyta</taxon>
        <taxon>Tracheophyta</taxon>
        <taxon>Spermatophyta</taxon>
        <taxon>Magnoliopsida</taxon>
        <taxon>eudicotyledons</taxon>
        <taxon>Gunneridae</taxon>
        <taxon>Pentapetalae</taxon>
        <taxon>rosids</taxon>
        <taxon>fabids</taxon>
        <taxon>Fabales</taxon>
        <taxon>Fabaceae</taxon>
        <taxon>Papilionoideae</taxon>
        <taxon>50 kb inversion clade</taxon>
        <taxon>NPAAA clade</taxon>
        <taxon>indigoferoid/millettioid clade</taxon>
        <taxon>Phaseoleae</taxon>
        <taxon>Psophocarpus</taxon>
    </lineage>
</organism>
<evidence type="ECO:0000313" key="2">
    <source>
        <dbReference type="EMBL" id="KAK7390325.1"/>
    </source>
</evidence>
<dbReference type="EMBL" id="JAYMYS010000006">
    <property type="protein sequence ID" value="KAK7390325.1"/>
    <property type="molecule type" value="Genomic_DNA"/>
</dbReference>
<sequence>MHAKQALTAWSTRPDARSDRTGQRDTWQDPVRSGGYGHSDRDTRLEMHPQLARGVLEVAPTVEDGPQTGDRVMAQDVWTVEDGPVYGERAQVQYARSAGPKPSLNRGSEDWAVPEISDAATVSDAVTVFTTDTAGKFPE</sequence>
<feature type="region of interest" description="Disordered" evidence="1">
    <location>
        <begin position="1"/>
        <end position="43"/>
    </location>
</feature>
<evidence type="ECO:0000256" key="1">
    <source>
        <dbReference type="SAM" id="MobiDB-lite"/>
    </source>
</evidence>
<protein>
    <submittedName>
        <fullName evidence="2">Uncharacterized protein</fullName>
    </submittedName>
</protein>
<feature type="compositionally biased region" description="Basic and acidic residues" evidence="1">
    <location>
        <begin position="14"/>
        <end position="27"/>
    </location>
</feature>
<accession>A0AAN9S694</accession>
<proteinExistence type="predicted"/>
<name>A0AAN9S694_PSOTE</name>
<reference evidence="2 3" key="1">
    <citation type="submission" date="2024-01" db="EMBL/GenBank/DDBJ databases">
        <title>The genomes of 5 underutilized Papilionoideae crops provide insights into root nodulation and disease resistanc.</title>
        <authorList>
            <person name="Jiang F."/>
        </authorList>
    </citation>
    <scope>NUCLEOTIDE SEQUENCE [LARGE SCALE GENOMIC DNA]</scope>
    <source>
        <strain evidence="2">DUOXIRENSHENG_FW03</strain>
        <tissue evidence="2">Leaves</tissue>
    </source>
</reference>
<dbReference type="Proteomes" id="UP001386955">
    <property type="component" value="Unassembled WGS sequence"/>
</dbReference>
<comment type="caution">
    <text evidence="2">The sequence shown here is derived from an EMBL/GenBank/DDBJ whole genome shotgun (WGS) entry which is preliminary data.</text>
</comment>
<evidence type="ECO:0000313" key="3">
    <source>
        <dbReference type="Proteomes" id="UP001386955"/>
    </source>
</evidence>
<gene>
    <name evidence="2" type="ORF">VNO78_25628</name>
</gene>
<dbReference type="AlphaFoldDB" id="A0AAN9S694"/>